<name>A0AAV9IK32_9RHOD</name>
<evidence type="ECO:0000259" key="5">
    <source>
        <dbReference type="PROSITE" id="PS50090"/>
    </source>
</evidence>
<feature type="domain" description="HTH myb-type" evidence="7">
    <location>
        <begin position="229"/>
        <end position="276"/>
    </location>
</feature>
<feature type="region of interest" description="Disordered" evidence="4">
    <location>
        <begin position="205"/>
        <end position="226"/>
    </location>
</feature>
<dbReference type="InterPro" id="IPR006447">
    <property type="entry name" value="Myb_dom_plants"/>
</dbReference>
<feature type="domain" description="Myb-like" evidence="5">
    <location>
        <begin position="229"/>
        <end position="272"/>
    </location>
</feature>
<evidence type="ECO:0000256" key="1">
    <source>
        <dbReference type="ARBA" id="ARBA00023015"/>
    </source>
</evidence>
<keyword evidence="9" id="KW-1185">Reference proteome</keyword>
<dbReference type="Proteomes" id="UP001300502">
    <property type="component" value="Unassembled WGS sequence"/>
</dbReference>
<feature type="domain" description="SANT" evidence="6">
    <location>
        <begin position="229"/>
        <end position="276"/>
    </location>
</feature>
<evidence type="ECO:0000259" key="6">
    <source>
        <dbReference type="PROSITE" id="PS51293"/>
    </source>
</evidence>
<dbReference type="SUPFAM" id="SSF46689">
    <property type="entry name" value="Homeodomain-like"/>
    <property type="match status" value="1"/>
</dbReference>
<gene>
    <name evidence="8" type="ORF">GAYE_SCF45G5733</name>
</gene>
<dbReference type="EMBL" id="JANCYU010000056">
    <property type="protein sequence ID" value="KAK4527802.1"/>
    <property type="molecule type" value="Genomic_DNA"/>
</dbReference>
<evidence type="ECO:0000256" key="2">
    <source>
        <dbReference type="ARBA" id="ARBA00023163"/>
    </source>
</evidence>
<dbReference type="PANTHER" id="PTHR44042">
    <property type="entry name" value="DUPLICATED HOMEODOMAIN-LIKE SUPERFAMILY PROTEIN-RELATED"/>
    <property type="match status" value="1"/>
</dbReference>
<keyword evidence="1" id="KW-0805">Transcription regulation</keyword>
<dbReference type="InterPro" id="IPR017884">
    <property type="entry name" value="SANT_dom"/>
</dbReference>
<dbReference type="PROSITE" id="PS50090">
    <property type="entry name" value="MYB_LIKE"/>
    <property type="match status" value="1"/>
</dbReference>
<dbReference type="AlphaFoldDB" id="A0AAV9IK32"/>
<evidence type="ECO:0000313" key="8">
    <source>
        <dbReference type="EMBL" id="KAK4527802.1"/>
    </source>
</evidence>
<evidence type="ECO:0000256" key="3">
    <source>
        <dbReference type="ARBA" id="ARBA00023242"/>
    </source>
</evidence>
<proteinExistence type="predicted"/>
<evidence type="ECO:0008006" key="10">
    <source>
        <dbReference type="Google" id="ProtNLM"/>
    </source>
</evidence>
<dbReference type="PROSITE" id="PS51294">
    <property type="entry name" value="HTH_MYB"/>
    <property type="match status" value="1"/>
</dbReference>
<dbReference type="Pfam" id="PF00249">
    <property type="entry name" value="Myb_DNA-binding"/>
    <property type="match status" value="1"/>
</dbReference>
<protein>
    <recommendedName>
        <fullName evidence="10">Myb domain-containing protein</fullName>
    </recommendedName>
</protein>
<reference evidence="8 9" key="1">
    <citation type="submission" date="2022-07" db="EMBL/GenBank/DDBJ databases">
        <title>Genome-wide signatures of adaptation to extreme environments.</title>
        <authorList>
            <person name="Cho C.H."/>
            <person name="Yoon H.S."/>
        </authorList>
    </citation>
    <scope>NUCLEOTIDE SEQUENCE [LARGE SCALE GENOMIC DNA]</scope>
    <source>
        <strain evidence="8 9">108.79 E11</strain>
    </source>
</reference>
<dbReference type="Gene3D" id="1.10.10.60">
    <property type="entry name" value="Homeodomain-like"/>
    <property type="match status" value="1"/>
</dbReference>
<comment type="caution">
    <text evidence="8">The sequence shown here is derived from an EMBL/GenBank/DDBJ whole genome shotgun (WGS) entry which is preliminary data.</text>
</comment>
<dbReference type="SMART" id="SM00717">
    <property type="entry name" value="SANT"/>
    <property type="match status" value="1"/>
</dbReference>
<sequence length="345" mass="39183">MSAMDSEQFPNSFQLSNNNNNNGYREYSVADSVPGYFPSAASNHAGASYLVTSVKPNIVQGTNHYSSWIPASYSNRLPSTTSQPTWELGKIEYSQGSSLFMNLDQHYPTNAGAWTMNNTTSEQRDSLSYPLDPNYSYYSTIAGSQSNNNYPQTNNNNNMWNRYSSPYMDSSQKESLIWKLERENQNMRKELEEYRKEIDRLRSLMNQGESSRPPPSTSDSASRCQSRYWTPEEHQRFLEAIQIYGHKDVKSIATYVGTRSRTQVRTHAQKYFQRISRNCDSSRIGKRCMSEPNLYGIESQTTCSRFEETSGGEESSSQDELNKQTPSGIDLLSAVASTTCKVPHD</sequence>
<dbReference type="PANTHER" id="PTHR44042:SF67">
    <property type="entry name" value="MYB-LIKE PROTEIN I"/>
    <property type="match status" value="1"/>
</dbReference>
<feature type="compositionally biased region" description="Polar residues" evidence="4">
    <location>
        <begin position="217"/>
        <end position="226"/>
    </location>
</feature>
<accession>A0AAV9IK32</accession>
<dbReference type="GO" id="GO:0003677">
    <property type="term" value="F:DNA binding"/>
    <property type="evidence" value="ECO:0007669"/>
    <property type="project" value="InterPro"/>
</dbReference>
<dbReference type="CDD" id="cd00167">
    <property type="entry name" value="SANT"/>
    <property type="match status" value="1"/>
</dbReference>
<keyword evidence="2" id="KW-0804">Transcription</keyword>
<dbReference type="NCBIfam" id="TIGR01557">
    <property type="entry name" value="myb_SHAQKYF"/>
    <property type="match status" value="1"/>
</dbReference>
<evidence type="ECO:0000256" key="4">
    <source>
        <dbReference type="SAM" id="MobiDB-lite"/>
    </source>
</evidence>
<dbReference type="InterPro" id="IPR009057">
    <property type="entry name" value="Homeodomain-like_sf"/>
</dbReference>
<feature type="region of interest" description="Disordered" evidence="4">
    <location>
        <begin position="304"/>
        <end position="328"/>
    </location>
</feature>
<keyword evidence="3" id="KW-0539">Nucleus</keyword>
<dbReference type="PROSITE" id="PS51293">
    <property type="entry name" value="SANT"/>
    <property type="match status" value="1"/>
</dbReference>
<dbReference type="InterPro" id="IPR017930">
    <property type="entry name" value="Myb_dom"/>
</dbReference>
<evidence type="ECO:0000259" key="7">
    <source>
        <dbReference type="PROSITE" id="PS51294"/>
    </source>
</evidence>
<dbReference type="InterPro" id="IPR001005">
    <property type="entry name" value="SANT/Myb"/>
</dbReference>
<evidence type="ECO:0000313" key="9">
    <source>
        <dbReference type="Proteomes" id="UP001300502"/>
    </source>
</evidence>
<organism evidence="8 9">
    <name type="scientific">Galdieria yellowstonensis</name>
    <dbReference type="NCBI Taxonomy" id="3028027"/>
    <lineage>
        <taxon>Eukaryota</taxon>
        <taxon>Rhodophyta</taxon>
        <taxon>Bangiophyceae</taxon>
        <taxon>Galdieriales</taxon>
        <taxon>Galdieriaceae</taxon>
        <taxon>Galdieria</taxon>
    </lineage>
</organism>